<evidence type="ECO:0000313" key="1">
    <source>
        <dbReference type="EMBL" id="MFD0795072.1"/>
    </source>
</evidence>
<reference evidence="2" key="1">
    <citation type="journal article" date="2019" name="Int. J. Syst. Evol. Microbiol.">
        <title>The Global Catalogue of Microorganisms (GCM) 10K type strain sequencing project: providing services to taxonomists for standard genome sequencing and annotation.</title>
        <authorList>
            <consortium name="The Broad Institute Genomics Platform"/>
            <consortium name="The Broad Institute Genome Sequencing Center for Infectious Disease"/>
            <person name="Wu L."/>
            <person name="Ma J."/>
        </authorList>
    </citation>
    <scope>NUCLEOTIDE SEQUENCE [LARGE SCALE GENOMIC DNA]</scope>
    <source>
        <strain evidence="2">CCUG 61484</strain>
    </source>
</reference>
<accession>A0ABW3AW18</accession>
<name>A0ABW3AW18_9SPHI</name>
<dbReference type="Proteomes" id="UP001597010">
    <property type="component" value="Unassembled WGS sequence"/>
</dbReference>
<dbReference type="EMBL" id="JBHTHZ010000014">
    <property type="protein sequence ID" value="MFD0795072.1"/>
    <property type="molecule type" value="Genomic_DNA"/>
</dbReference>
<evidence type="ECO:0008006" key="3">
    <source>
        <dbReference type="Google" id="ProtNLM"/>
    </source>
</evidence>
<evidence type="ECO:0000313" key="2">
    <source>
        <dbReference type="Proteomes" id="UP001597010"/>
    </source>
</evidence>
<protein>
    <recommendedName>
        <fullName evidence="3">Haem-binding domain-containing protein</fullName>
    </recommendedName>
</protein>
<organism evidence="1 2">
    <name type="scientific">Mucilaginibacter litoreus</name>
    <dbReference type="NCBI Taxonomy" id="1048221"/>
    <lineage>
        <taxon>Bacteria</taxon>
        <taxon>Pseudomonadati</taxon>
        <taxon>Bacteroidota</taxon>
        <taxon>Sphingobacteriia</taxon>
        <taxon>Sphingobacteriales</taxon>
        <taxon>Sphingobacteriaceae</taxon>
        <taxon>Mucilaginibacter</taxon>
    </lineage>
</organism>
<comment type="caution">
    <text evidence="1">The sequence shown here is derived from an EMBL/GenBank/DDBJ whole genome shotgun (WGS) entry which is preliminary data.</text>
</comment>
<sequence>MMYAWALLLCFVTGQYMVYAHQHNIIKTAHKTSYADTHNSSKQAFKEKCEICDSMHHTHMELVKPNYAISFVSVKRVYVSQRYNFKSIGQILASGRAPPVVS</sequence>
<keyword evidence="2" id="KW-1185">Reference proteome</keyword>
<proteinExistence type="predicted"/>
<gene>
    <name evidence="1" type="ORF">ACFQZX_15730</name>
</gene>
<dbReference type="RefSeq" id="WP_377117112.1">
    <property type="nucleotide sequence ID" value="NZ_JBHTHZ010000014.1"/>
</dbReference>